<reference evidence="1" key="1">
    <citation type="submission" date="2022-08" db="EMBL/GenBank/DDBJ databases">
        <title>Genome sequencing of akame (Lates japonicus).</title>
        <authorList>
            <person name="Hashiguchi Y."/>
            <person name="Takahashi H."/>
        </authorList>
    </citation>
    <scope>NUCLEOTIDE SEQUENCE</scope>
    <source>
        <strain evidence="1">Kochi</strain>
    </source>
</reference>
<name>A0AAD3N140_LATJO</name>
<evidence type="ECO:0000313" key="1">
    <source>
        <dbReference type="EMBL" id="GLD65577.1"/>
    </source>
</evidence>
<sequence>MIVVGAIEMSEASDAVDRAKKEVENCESQLGLLCGVGSAAELQTRHQILLEPVVKVMEEITTALGHITGEDLLHTEGQAIGYGYLNHKTVSVNPKEILQESSPPLLSEVNNMDTQIKQRTTQSLTTAAEMRETRDADEAHANWEEYLTPAPSIAIMGNSSSSPPVMILHQQEPPKRWLQVH</sequence>
<dbReference type="AlphaFoldDB" id="A0AAD3N140"/>
<accession>A0AAD3N140</accession>
<organism evidence="1 2">
    <name type="scientific">Lates japonicus</name>
    <name type="common">Japanese lates</name>
    <dbReference type="NCBI Taxonomy" id="270547"/>
    <lineage>
        <taxon>Eukaryota</taxon>
        <taxon>Metazoa</taxon>
        <taxon>Chordata</taxon>
        <taxon>Craniata</taxon>
        <taxon>Vertebrata</taxon>
        <taxon>Euteleostomi</taxon>
        <taxon>Actinopterygii</taxon>
        <taxon>Neopterygii</taxon>
        <taxon>Teleostei</taxon>
        <taxon>Neoteleostei</taxon>
        <taxon>Acanthomorphata</taxon>
        <taxon>Carangaria</taxon>
        <taxon>Carangaria incertae sedis</taxon>
        <taxon>Centropomidae</taxon>
        <taxon>Lates</taxon>
    </lineage>
</organism>
<dbReference type="Proteomes" id="UP001279410">
    <property type="component" value="Unassembled WGS sequence"/>
</dbReference>
<proteinExistence type="predicted"/>
<evidence type="ECO:0000313" key="2">
    <source>
        <dbReference type="Proteomes" id="UP001279410"/>
    </source>
</evidence>
<comment type="caution">
    <text evidence="1">The sequence shown here is derived from an EMBL/GenBank/DDBJ whole genome shotgun (WGS) entry which is preliminary data.</text>
</comment>
<gene>
    <name evidence="1" type="ORF">AKAME5_001703400</name>
</gene>
<protein>
    <submittedName>
        <fullName evidence="1">Uncharacterized protein</fullName>
    </submittedName>
</protein>
<dbReference type="EMBL" id="BRZM01000081">
    <property type="protein sequence ID" value="GLD65577.1"/>
    <property type="molecule type" value="Genomic_DNA"/>
</dbReference>
<keyword evidence="2" id="KW-1185">Reference proteome</keyword>